<keyword evidence="1" id="KW-0245">EGF-like domain</keyword>
<dbReference type="PANTHER" id="PTHR24043">
    <property type="entry name" value="SCAVENGER RECEPTOR CLASS F"/>
    <property type="match status" value="1"/>
</dbReference>
<evidence type="ECO:0008006" key="4">
    <source>
        <dbReference type="Google" id="ProtNLM"/>
    </source>
</evidence>
<dbReference type="InterPro" id="IPR042635">
    <property type="entry name" value="MEGF10/SREC1/2-like"/>
</dbReference>
<dbReference type="AlphaFoldDB" id="A0A8W8JIB1"/>
<evidence type="ECO:0000313" key="3">
    <source>
        <dbReference type="Proteomes" id="UP000005408"/>
    </source>
</evidence>
<protein>
    <recommendedName>
        <fullName evidence="4">Multiple epidermal growth factor-like domains 6</fullName>
    </recommendedName>
</protein>
<dbReference type="EnsemblMetazoa" id="G19308.1">
    <property type="protein sequence ID" value="G19308.1:cds"/>
    <property type="gene ID" value="G19308"/>
</dbReference>
<organism evidence="2 3">
    <name type="scientific">Magallana gigas</name>
    <name type="common">Pacific oyster</name>
    <name type="synonym">Crassostrea gigas</name>
    <dbReference type="NCBI Taxonomy" id="29159"/>
    <lineage>
        <taxon>Eukaryota</taxon>
        <taxon>Metazoa</taxon>
        <taxon>Spiralia</taxon>
        <taxon>Lophotrochozoa</taxon>
        <taxon>Mollusca</taxon>
        <taxon>Bivalvia</taxon>
        <taxon>Autobranchia</taxon>
        <taxon>Pteriomorphia</taxon>
        <taxon>Ostreida</taxon>
        <taxon>Ostreoidea</taxon>
        <taxon>Ostreidae</taxon>
        <taxon>Magallana</taxon>
    </lineage>
</organism>
<reference evidence="2" key="1">
    <citation type="submission" date="2022-08" db="UniProtKB">
        <authorList>
            <consortium name="EnsemblMetazoa"/>
        </authorList>
    </citation>
    <scope>IDENTIFICATION</scope>
    <source>
        <strain evidence="2">05x7-T-G4-1.051#20</strain>
    </source>
</reference>
<dbReference type="GO" id="GO:0005044">
    <property type="term" value="F:scavenger receptor activity"/>
    <property type="evidence" value="ECO:0007669"/>
    <property type="project" value="InterPro"/>
</dbReference>
<dbReference type="Proteomes" id="UP000005408">
    <property type="component" value="Unassembled WGS sequence"/>
</dbReference>
<proteinExistence type="predicted"/>
<sequence length="162" mass="17696">MMSIVRRNEGINCNRDGNCCTGYILNAKTQECDVCPPGEHGTNCSSRCPYPLYGLLCLEYCKCSRDLCDYVSGCSGSTTANPKCSPGFLGKNCRGKCAYPYYGEECQGQCDCDIDSCDVSTGCRNISREIVQARITIAFSTEASTLDLSGNLEEQVHHFNDS</sequence>
<name>A0A8W8JIB1_MAGGI</name>
<dbReference type="Gene3D" id="2.170.300.10">
    <property type="entry name" value="Tie2 ligand-binding domain superfamily"/>
    <property type="match status" value="1"/>
</dbReference>
<evidence type="ECO:0000256" key="1">
    <source>
        <dbReference type="ARBA" id="ARBA00022536"/>
    </source>
</evidence>
<evidence type="ECO:0000313" key="2">
    <source>
        <dbReference type="EnsemblMetazoa" id="G19308.1:cds"/>
    </source>
</evidence>
<keyword evidence="3" id="KW-1185">Reference proteome</keyword>
<accession>A0A8W8JIB1</accession>